<evidence type="ECO:0000256" key="2">
    <source>
        <dbReference type="SAM" id="MobiDB-lite"/>
    </source>
</evidence>
<dbReference type="Proteomes" id="UP000243200">
    <property type="component" value="Chromosome 14"/>
</dbReference>
<feature type="compositionally biased region" description="Low complexity" evidence="2">
    <location>
        <begin position="241"/>
        <end position="255"/>
    </location>
</feature>
<dbReference type="OrthoDB" id="433924at2759"/>
<evidence type="ECO:0000313" key="5">
    <source>
        <dbReference type="Proteomes" id="UP000243200"/>
    </source>
</evidence>
<feature type="compositionally biased region" description="Polar residues" evidence="2">
    <location>
        <begin position="262"/>
        <end position="273"/>
    </location>
</feature>
<feature type="compositionally biased region" description="Basic and acidic residues" evidence="2">
    <location>
        <begin position="672"/>
        <end position="682"/>
    </location>
</feature>
<accession>A0A1C3L5U8</accession>
<dbReference type="InterPro" id="IPR035979">
    <property type="entry name" value="RBD_domain_sf"/>
</dbReference>
<feature type="compositionally biased region" description="Basic residues" evidence="2">
    <location>
        <begin position="683"/>
        <end position="701"/>
    </location>
</feature>
<dbReference type="PROSITE" id="PS50102">
    <property type="entry name" value="RRM"/>
    <property type="match status" value="1"/>
</dbReference>
<dbReference type="InterPro" id="IPR000504">
    <property type="entry name" value="RRM_dom"/>
</dbReference>
<feature type="region of interest" description="Disordered" evidence="2">
    <location>
        <begin position="1434"/>
        <end position="1464"/>
    </location>
</feature>
<feature type="region of interest" description="Disordered" evidence="2">
    <location>
        <begin position="499"/>
        <end position="715"/>
    </location>
</feature>
<feature type="compositionally biased region" description="Low complexity" evidence="2">
    <location>
        <begin position="1454"/>
        <end position="1463"/>
    </location>
</feature>
<feature type="domain" description="RRM" evidence="3">
    <location>
        <begin position="1265"/>
        <end position="1336"/>
    </location>
</feature>
<evidence type="ECO:0000256" key="1">
    <source>
        <dbReference type="PROSITE-ProRule" id="PRU00176"/>
    </source>
</evidence>
<feature type="region of interest" description="Disordered" evidence="2">
    <location>
        <begin position="1232"/>
        <end position="1253"/>
    </location>
</feature>
<feature type="compositionally biased region" description="Basic and acidic residues" evidence="2">
    <location>
        <begin position="175"/>
        <end position="191"/>
    </location>
</feature>
<keyword evidence="1" id="KW-0694">RNA-binding</keyword>
<dbReference type="SUPFAM" id="SSF54928">
    <property type="entry name" value="RNA-binding domain, RBD"/>
    <property type="match status" value="1"/>
</dbReference>
<feature type="compositionally biased region" description="Polar residues" evidence="2">
    <location>
        <begin position="110"/>
        <end position="129"/>
    </location>
</feature>
<feature type="region of interest" description="Disordered" evidence="2">
    <location>
        <begin position="98"/>
        <end position="129"/>
    </location>
</feature>
<feature type="compositionally biased region" description="Basic and acidic residues" evidence="2">
    <location>
        <begin position="1232"/>
        <end position="1247"/>
    </location>
</feature>
<feature type="compositionally biased region" description="Low complexity" evidence="2">
    <location>
        <begin position="194"/>
        <end position="221"/>
    </location>
</feature>
<feature type="compositionally biased region" description="Low complexity" evidence="2">
    <location>
        <begin position="557"/>
        <end position="568"/>
    </location>
</feature>
<dbReference type="VEuPathDB" id="PlasmoDB:PocGH01_14066000"/>
<dbReference type="EMBL" id="LT594518">
    <property type="protein sequence ID" value="SBT82734.1"/>
    <property type="molecule type" value="Genomic_DNA"/>
</dbReference>
<feature type="region of interest" description="Disordered" evidence="2">
    <location>
        <begin position="240"/>
        <end position="273"/>
    </location>
</feature>
<dbReference type="VEuPathDB" id="PlasmoDB:POWCR01_140060300"/>
<dbReference type="CDD" id="cd00590">
    <property type="entry name" value="RRM_SF"/>
    <property type="match status" value="1"/>
</dbReference>
<reference evidence="4 5" key="1">
    <citation type="submission" date="2016-06" db="EMBL/GenBank/DDBJ databases">
        <authorList>
            <consortium name="Pathogen Informatics"/>
        </authorList>
    </citation>
    <scope>NUCLEOTIDE SEQUENCE [LARGE SCALE GENOMIC DNA]</scope>
    <source>
        <strain evidence="4">PowCR01</strain>
    </source>
</reference>
<protein>
    <submittedName>
        <fullName evidence="4">RNA-binding protein, putative</fullName>
    </submittedName>
</protein>
<feature type="region of interest" description="Disordered" evidence="2">
    <location>
        <begin position="1369"/>
        <end position="1422"/>
    </location>
</feature>
<dbReference type="InterPro" id="IPR012677">
    <property type="entry name" value="Nucleotide-bd_a/b_plait_sf"/>
</dbReference>
<feature type="compositionally biased region" description="Basic and acidic residues" evidence="2">
    <location>
        <begin position="580"/>
        <end position="605"/>
    </location>
</feature>
<dbReference type="GO" id="GO:0003723">
    <property type="term" value="F:RNA binding"/>
    <property type="evidence" value="ECO:0007669"/>
    <property type="project" value="UniProtKB-UniRule"/>
</dbReference>
<feature type="region of interest" description="Disordered" evidence="2">
    <location>
        <begin position="175"/>
        <end position="221"/>
    </location>
</feature>
<feature type="compositionally biased region" description="Polar residues" evidence="2">
    <location>
        <begin position="625"/>
        <end position="640"/>
    </location>
</feature>
<feature type="compositionally biased region" description="Low complexity" evidence="2">
    <location>
        <begin position="606"/>
        <end position="617"/>
    </location>
</feature>
<gene>
    <name evidence="4" type="primary">PowCR01_140060300</name>
    <name evidence="4" type="ORF">POWCR01_140060300</name>
</gene>
<evidence type="ECO:0000313" key="4">
    <source>
        <dbReference type="EMBL" id="SBT82734.1"/>
    </source>
</evidence>
<evidence type="ECO:0000259" key="3">
    <source>
        <dbReference type="PROSITE" id="PS50102"/>
    </source>
</evidence>
<feature type="compositionally biased region" description="Basic and acidic residues" evidence="2">
    <location>
        <begin position="507"/>
        <end position="521"/>
    </location>
</feature>
<dbReference type="Gene3D" id="3.30.70.330">
    <property type="match status" value="1"/>
</dbReference>
<feature type="compositionally biased region" description="Low complexity" evidence="2">
    <location>
        <begin position="641"/>
        <end position="669"/>
    </location>
</feature>
<organism evidence="4 5">
    <name type="scientific">Plasmodium ovale</name>
    <name type="common">malaria parasite P. ovale</name>
    <dbReference type="NCBI Taxonomy" id="36330"/>
    <lineage>
        <taxon>Eukaryota</taxon>
        <taxon>Sar</taxon>
        <taxon>Alveolata</taxon>
        <taxon>Apicomplexa</taxon>
        <taxon>Aconoidasida</taxon>
        <taxon>Haemosporida</taxon>
        <taxon>Plasmodiidae</taxon>
        <taxon>Plasmodium</taxon>
        <taxon>Plasmodium (Plasmodium)</taxon>
    </lineage>
</organism>
<name>A0A1C3L5U8_PLAOA</name>
<sequence>MNKITVPNNYHDHNLYYPSKRSMKKEDFTCFASEQLDVCTTDTDTSKHPADDKMNINLVNASDKTNNDFMINEAISEIHMNKTNKKALLINEKNITNPADSRAHKRNTELSRGNHSALNTNGHKSSVSHNINSVTKNNVNSVNTENGMINGNNIPINNKTGIGISASRYNKNNFEEHCDNDGMSDQKKKSDVINSTSNSTSNDANNSASNNSVENVCNSTSDNSIINRNTINLVSMEKNRCSSNSSNMDSSKGNSDAMHANGKSNANSTNCTNGTNKASNKSYYNYFYRSYNGDAKIFEEKRNNVLANQRSVKDVYGGINPESNEKNVVHNDYVYDYDCDYDRLCAYDFDDSNTKMGDENVNVRILNDICLEESNGKLYEEGNFKMLGSFLNNFNSSPNSLNSKVCMENPNTIMPYSNNFNKMEQEYIEKDNYKICVNGCDEKEIKTSENKLISNPGFVHYCASGNKANNDRTSNNNSSIIGSIYMNSISNNSSDIKNAGVGNDSIEQSHNKNSNNRDGKNGYDNYSKKKYAKSRGKHSDGDNNMCHNGIHKGKDQSSNSNAENSGNNDQEGGGEGSVNNDRKCAGKSVDKNRSKRDRKIEKENNNDNSIGGSSSNDRYNHDGNHVNQGGSSDGNQDGNKNSGNISNFSNCSNSSNNDDNSNSNSNSNKKNSHNDNDDDKNNRGNKSKHVNRKNNKNKKNCNKSMNNKNDQKSAKNAKNDFKAKNMYVNMHSNAINKSYKNSLEMNMNNGSLNNAINNVSLIKKNVNNIMNLNILKNYANNKNNFADNANMNISNGNCTSGEMDLLLFHEHSLKLDGNYGMFSACSDINTNCSRITNTNVNGNNVESAPNVGIAENMVNAANMVSRVNVVNAGNVEEVGRNDLTNLSNTFNILKNNLYTIFSDAHDEQNSESVTILKSGIHESRNKLNENMDILNAKDVHNNAMMISTNPVNYLGNSQALVYEEEIENAADYNEINRFLGNKYSMKDMKNGDALNVAYMNHLKDVSLSMDGSNGDLINSYAVENTPSSAPSMNRPDESAVNDTNVANVANAAYAAYVANTDCIGNVGSMSNIAYGEIGTRCVGSMNIVGIPNGMVLSNSVNRRCRMDAPQHMRNGNGNNVKENVDSSITRKAGNDNNMCVERPVILNNSQMLEAFMQGRLCLSCDSLDHPMPLCPNNSFVCPNCHNISHRGNDCPMKCRFCLKFHVGVSIMDCLKKARIQNEKSLLNDEKNDMNKLSKNSRNNDERVNIGPRFDISTRPDNSYGRSVYVSNLSEDITNIHLRDTINQHLDNGYVVNIDRQDGYAFVELSNLNSTFQLVQRSININYKKLKIQFKKTGQYLIPDNLSTNQKNTSDIILNKTVNIHNKINKSTKNNTSNKNHSNGINNTLLNNGTSNTFVDFNNKSKTNMNKSGNNSGSNTTASISATGNSLSANVLGADTSDGKNRYPCKSSNAKQAKMQQQQQKRYKQKENFKLSTAANGAANGGANSIASGVVNSVANGVVNSVANGVVNSVANGVVNSVANGVVNSGANNIASGVVNSGANCASNSATVYKNSGNKAFVIPKQNKVFNEKNDGKNSYFYNVDNNALLLEPKKRNRMVGSNNTSHVPINSNSVSSNSVSNGGININNNTIVGSNCCAIVGSAIGGNSRCANLQLNNLANNYILQKHHGSCRSSSKNGCELTCVDDNMLNECLKKGVDMKSDLSSLYRVNDLFTTIEENNNLSYEEKKYFSYISNEVHGENDLNKNMTNETSKTTATTTTASESMLNTHLFNNIGSINEHLHSMDDENNDRGLDTCLISNSNSSNALTKAFNISMDDNKMMVNKNMLAKYFNEQEKSLENCTSIDIKSIVDNAIETNNGTSTYDQLTCTNSMSSSSWNCPGNGMSSYESSSSYVGGGAYNDGSAYIGENVHCNNGSNNNNSACYSYNYSCTNTGTMPLHKEHEQGKMCKSYNVPYYNFEPNKNSYEEKRISKNEWKGKNVDEINDAKREYNNICNDMFFSNNDIYDIFTKFNSLKLPDGSTGGNSGAMSGVSGVSSISGNSFECGSQNNSALCDPNWVGSDRTDAKKLSSVPMDGEENFPILEENNSMMNTSKVVNDREDEEVLNSSYMKNMKYNELDAIEKDLERHIKALWNIRKIKLVKSYGVQNNLF</sequence>
<proteinExistence type="predicted"/>